<evidence type="ECO:0000256" key="7">
    <source>
        <dbReference type="ARBA" id="ARBA00023237"/>
    </source>
</evidence>
<sequence>MRLAHYLLMLFFVCSQAWAQTEHLSYTEFLEKVISEHPVVKQANLVSEIGDARVQTSRGGFDPRFVVDYKEKQYKGTEYYKLLDAQLQVPMWYGLKLKGNFEQNQGTYINPQNKVPEAGLFQAGVILSLGEGLWINSRMAGLRKAQAYNAQSKAEQQLLVNDILLKASFSYFEWLQAHEKLAIFEDFLSNANQRYRGVKRGAETGDIAGIDTVEARLNIQERKLQMNQAAVELRKARLKLSTYLWSQDQPLLLQNGVAPVNTDVILGDLLAEIPELNFETHPQLAFYRQKIKALQIEKRYRFNKLLPKVDVEYNFLSEEPENFETFNADAYKAGLKISMPLFLRKERGDLKIAEYELQDARLELNLKNNQLEAKVNALQQQLQAFLQQIDMSKQMVADTQTLLDAEVRKFNFGESSIFLINTRENKFIESRLKQLDIQIKFLKTQAEYLQALGSNALP</sequence>
<protein>
    <submittedName>
        <fullName evidence="10">TolC family protein</fullName>
    </submittedName>
</protein>
<dbReference type="EMBL" id="JAEHNY010000006">
    <property type="protein sequence ID" value="MBI6120081.1"/>
    <property type="molecule type" value="Genomic_DNA"/>
</dbReference>
<dbReference type="RefSeq" id="WP_198638534.1">
    <property type="nucleotide sequence ID" value="NZ_JAEHNY010000006.1"/>
</dbReference>
<evidence type="ECO:0000256" key="8">
    <source>
        <dbReference type="SAM" id="Coils"/>
    </source>
</evidence>
<name>A0ABS0TGA2_9FLAO</name>
<keyword evidence="7" id="KW-0998">Cell outer membrane</keyword>
<dbReference type="SUPFAM" id="SSF56954">
    <property type="entry name" value="Outer membrane efflux proteins (OEP)"/>
    <property type="match status" value="1"/>
</dbReference>
<dbReference type="Proteomes" id="UP000635665">
    <property type="component" value="Unassembled WGS sequence"/>
</dbReference>
<dbReference type="InterPro" id="IPR051906">
    <property type="entry name" value="TolC-like"/>
</dbReference>
<dbReference type="Pfam" id="PF02321">
    <property type="entry name" value="OEP"/>
    <property type="match status" value="1"/>
</dbReference>
<feature type="chain" id="PRO_5046192968" evidence="9">
    <location>
        <begin position="20"/>
        <end position="458"/>
    </location>
</feature>
<dbReference type="InterPro" id="IPR003423">
    <property type="entry name" value="OMP_efflux"/>
</dbReference>
<dbReference type="Gene3D" id="1.20.1600.10">
    <property type="entry name" value="Outer membrane efflux proteins (OEP)"/>
    <property type="match status" value="1"/>
</dbReference>
<keyword evidence="4" id="KW-1134">Transmembrane beta strand</keyword>
<organism evidence="10 11">
    <name type="scientific">Salegentibacter maritimus</name>
    <dbReference type="NCBI Taxonomy" id="2794347"/>
    <lineage>
        <taxon>Bacteria</taxon>
        <taxon>Pseudomonadati</taxon>
        <taxon>Bacteroidota</taxon>
        <taxon>Flavobacteriia</taxon>
        <taxon>Flavobacteriales</taxon>
        <taxon>Flavobacteriaceae</taxon>
        <taxon>Salegentibacter</taxon>
    </lineage>
</organism>
<keyword evidence="11" id="KW-1185">Reference proteome</keyword>
<comment type="subcellular location">
    <subcellularLocation>
        <location evidence="1">Cell outer membrane</location>
    </subcellularLocation>
</comment>
<comment type="caution">
    <text evidence="10">The sequence shown here is derived from an EMBL/GenBank/DDBJ whole genome shotgun (WGS) entry which is preliminary data.</text>
</comment>
<keyword evidence="3" id="KW-0813">Transport</keyword>
<feature type="coiled-coil region" evidence="8">
    <location>
        <begin position="343"/>
        <end position="395"/>
    </location>
</feature>
<feature type="coiled-coil region" evidence="8">
    <location>
        <begin position="425"/>
        <end position="452"/>
    </location>
</feature>
<reference evidence="10 11" key="1">
    <citation type="submission" date="2020-12" db="EMBL/GenBank/DDBJ databases">
        <title>Salegentibacter orientalis sp. nov., isolated from costal sediment.</title>
        <authorList>
            <person name="Lian F.-B."/>
        </authorList>
    </citation>
    <scope>NUCLEOTIDE SEQUENCE [LARGE SCALE GENOMIC DNA]</scope>
    <source>
        <strain evidence="10 11">F60176</strain>
    </source>
</reference>
<keyword evidence="8" id="KW-0175">Coiled coil</keyword>
<proteinExistence type="inferred from homology"/>
<accession>A0ABS0TGA2</accession>
<evidence type="ECO:0000256" key="1">
    <source>
        <dbReference type="ARBA" id="ARBA00004442"/>
    </source>
</evidence>
<evidence type="ECO:0000313" key="11">
    <source>
        <dbReference type="Proteomes" id="UP000635665"/>
    </source>
</evidence>
<feature type="signal peptide" evidence="9">
    <location>
        <begin position="1"/>
        <end position="19"/>
    </location>
</feature>
<keyword evidence="6" id="KW-0472">Membrane</keyword>
<evidence type="ECO:0000313" key="10">
    <source>
        <dbReference type="EMBL" id="MBI6120081.1"/>
    </source>
</evidence>
<evidence type="ECO:0000256" key="3">
    <source>
        <dbReference type="ARBA" id="ARBA00022448"/>
    </source>
</evidence>
<dbReference type="PANTHER" id="PTHR30026">
    <property type="entry name" value="OUTER MEMBRANE PROTEIN TOLC"/>
    <property type="match status" value="1"/>
</dbReference>
<evidence type="ECO:0000256" key="9">
    <source>
        <dbReference type="SAM" id="SignalP"/>
    </source>
</evidence>
<evidence type="ECO:0000256" key="6">
    <source>
        <dbReference type="ARBA" id="ARBA00023136"/>
    </source>
</evidence>
<dbReference type="PANTHER" id="PTHR30026:SF20">
    <property type="entry name" value="OUTER MEMBRANE PROTEIN TOLC"/>
    <property type="match status" value="1"/>
</dbReference>
<evidence type="ECO:0000256" key="5">
    <source>
        <dbReference type="ARBA" id="ARBA00022692"/>
    </source>
</evidence>
<keyword evidence="9" id="KW-0732">Signal</keyword>
<keyword evidence="5" id="KW-0812">Transmembrane</keyword>
<evidence type="ECO:0000256" key="4">
    <source>
        <dbReference type="ARBA" id="ARBA00022452"/>
    </source>
</evidence>
<evidence type="ECO:0000256" key="2">
    <source>
        <dbReference type="ARBA" id="ARBA00007613"/>
    </source>
</evidence>
<gene>
    <name evidence="10" type="ORF">I6U50_08605</name>
</gene>
<comment type="similarity">
    <text evidence="2">Belongs to the outer membrane factor (OMF) (TC 1.B.17) family.</text>
</comment>